<dbReference type="Gene3D" id="1.10.10.1700">
    <property type="entry name" value="Histone-lysine N-methyltransferase"/>
    <property type="match status" value="1"/>
</dbReference>
<evidence type="ECO:0000256" key="15">
    <source>
        <dbReference type="ARBA" id="ARBA00022737"/>
    </source>
</evidence>
<evidence type="ECO:0000256" key="18">
    <source>
        <dbReference type="ARBA" id="ARBA00023015"/>
    </source>
</evidence>
<evidence type="ECO:0000256" key="1">
    <source>
        <dbReference type="ARBA" id="ARBA00001947"/>
    </source>
</evidence>
<dbReference type="PANTHER" id="PTHR12977:SF4">
    <property type="entry name" value="HISTONE-LYSINE N-METHYLTRANSFERASE KMT5B"/>
    <property type="match status" value="1"/>
</dbReference>
<evidence type="ECO:0000256" key="3">
    <source>
        <dbReference type="ARBA" id="ARBA00004286"/>
    </source>
</evidence>
<dbReference type="PROSITE" id="PS51570">
    <property type="entry name" value="SAM_MT43_SUVAR420_2"/>
    <property type="match status" value="1"/>
</dbReference>
<accession>A0AAF3EZI7</accession>
<dbReference type="GO" id="GO:0032259">
    <property type="term" value="P:methylation"/>
    <property type="evidence" value="ECO:0007669"/>
    <property type="project" value="UniProtKB-KW"/>
</dbReference>
<dbReference type="InterPro" id="IPR008930">
    <property type="entry name" value="Terpenoid_cyclase/PrenylTrfase"/>
</dbReference>
<dbReference type="FunFam" id="1.50.10.20:FF:000012">
    <property type="entry name" value="Geranylgeranyl transferase type-2 subunit beta"/>
    <property type="match status" value="1"/>
</dbReference>
<evidence type="ECO:0000313" key="28">
    <source>
        <dbReference type="Proteomes" id="UP000887575"/>
    </source>
</evidence>
<dbReference type="Pfam" id="PF00856">
    <property type="entry name" value="SET"/>
    <property type="match status" value="1"/>
</dbReference>
<evidence type="ECO:0000256" key="26">
    <source>
        <dbReference type="SAM" id="MobiDB-lite"/>
    </source>
</evidence>
<keyword evidence="8" id="KW-0158">Chromosome</keyword>
<dbReference type="InterPro" id="IPR041938">
    <property type="entry name" value="Hist-Lys_N-MTase_N"/>
</dbReference>
<feature type="region of interest" description="Disordered" evidence="26">
    <location>
        <begin position="586"/>
        <end position="606"/>
    </location>
</feature>
<dbReference type="Gene3D" id="1.50.10.20">
    <property type="match status" value="1"/>
</dbReference>
<keyword evidence="18" id="KW-0805">Transcription regulation</keyword>
<evidence type="ECO:0000256" key="11">
    <source>
        <dbReference type="ARBA" id="ARBA00022603"/>
    </source>
</evidence>
<dbReference type="InterPro" id="IPR039977">
    <property type="entry name" value="Suv4-20/Set9"/>
</dbReference>
<evidence type="ECO:0000259" key="27">
    <source>
        <dbReference type="PROSITE" id="PS50280"/>
    </source>
</evidence>
<evidence type="ECO:0000256" key="12">
    <source>
        <dbReference type="ARBA" id="ARBA00022679"/>
    </source>
</evidence>
<evidence type="ECO:0000256" key="9">
    <source>
        <dbReference type="ARBA" id="ARBA00022491"/>
    </source>
</evidence>
<dbReference type="SMART" id="SM00317">
    <property type="entry name" value="SET"/>
    <property type="match status" value="1"/>
</dbReference>
<evidence type="ECO:0000256" key="24">
    <source>
        <dbReference type="ARBA" id="ARBA00032766"/>
    </source>
</evidence>
<feature type="compositionally biased region" description="Polar residues" evidence="26">
    <location>
        <begin position="591"/>
        <end position="600"/>
    </location>
</feature>
<evidence type="ECO:0000256" key="17">
    <source>
        <dbReference type="ARBA" id="ARBA00022853"/>
    </source>
</evidence>
<dbReference type="InterPro" id="IPR026873">
    <property type="entry name" value="Ptb1"/>
</dbReference>
<keyword evidence="11" id="KW-0489">Methyltransferase</keyword>
<evidence type="ECO:0000256" key="7">
    <source>
        <dbReference type="ARBA" id="ARBA00012656"/>
    </source>
</evidence>
<dbReference type="GO" id="GO:0005634">
    <property type="term" value="C:nucleus"/>
    <property type="evidence" value="ECO:0007669"/>
    <property type="project" value="UniProtKB-SubCell"/>
</dbReference>
<keyword evidence="9" id="KW-0678">Repressor</keyword>
<keyword evidence="13" id="KW-0949">S-adenosyl-L-methionine</keyword>
<evidence type="ECO:0000256" key="19">
    <source>
        <dbReference type="ARBA" id="ARBA00023163"/>
    </source>
</evidence>
<protein>
    <recommendedName>
        <fullName evidence="21">Geranylgeranyl transferase type II subunit beta</fullName>
        <ecNumber evidence="6">2.1.1.362</ecNumber>
        <ecNumber evidence="7">2.5.1.60</ecNumber>
    </recommendedName>
    <alternativeName>
        <fullName evidence="23">Rab geranyl-geranyltransferase subunit beta</fullName>
    </alternativeName>
    <alternativeName>
        <fullName evidence="22">Rab geranylgeranyltransferase subunit beta</fullName>
    </alternativeName>
    <alternativeName>
        <fullName evidence="24">Type II protein geranyl-geranyltransferase subunit beta</fullName>
    </alternativeName>
</protein>
<comment type="subcellular location">
    <subcellularLocation>
        <location evidence="3">Chromosome</location>
    </subcellularLocation>
    <subcellularLocation>
        <location evidence="2">Nucleus</location>
    </subcellularLocation>
</comment>
<dbReference type="GO" id="GO:0005694">
    <property type="term" value="C:chromosome"/>
    <property type="evidence" value="ECO:0007669"/>
    <property type="project" value="UniProtKB-SubCell"/>
</dbReference>
<comment type="catalytic activity">
    <reaction evidence="25">
        <text>geranylgeranyl diphosphate + L-cysteinyl-[protein] = S-geranylgeranyl-L-cysteinyl-[protein] + diphosphate</text>
        <dbReference type="Rhea" id="RHEA:21240"/>
        <dbReference type="Rhea" id="RHEA-COMP:10131"/>
        <dbReference type="Rhea" id="RHEA-COMP:11537"/>
        <dbReference type="ChEBI" id="CHEBI:29950"/>
        <dbReference type="ChEBI" id="CHEBI:33019"/>
        <dbReference type="ChEBI" id="CHEBI:57533"/>
        <dbReference type="ChEBI" id="CHEBI:86021"/>
        <dbReference type="EC" id="2.5.1.60"/>
    </reaction>
</comment>
<sequence>MFAGFLDLARKDVEIPKNAPKEYTRELNAQFIEKYVRNKEDYEFVMAEPLRMSGIYWCTSALDLMNALDRLNRQEILEYLRECRRDDGGYAPAPKHDSHLLHTLCAVQILIIFDALDECDKEAVAKYVKSRQKEDGSFDGDVSGEIDTRFSLCALATLYLLDCLNVIDEEKAVQFVLQCQNFDGGFGTRPGSESHAGQVYCCVGALAIAGRLEEIDVDKTAMWLAQRQCESGGLNGRPEKLPDVCYGWWVLASLAILRRLDWIDKDKQISFIYACQDEEGGFADRPGDCPDPFHTVFGSAALSLFGCEQLLEVDPIFCEMPDQIEEVDEAQLLNTLKEMPSAEHSLTPLELSAFDDCATALVVDSILGFQTHKMFKRTRYLKNENGRAIEIMRKFRQEQNCKAVFQDFLKIRSINKFLLAYPINKQKEFRDHVVRFLQMFSKESGFTIESCSRYSQEDKKGAKLVATKYWRKGEHLTRLYGVVSEMSVKEEESILRPGINDFSVMYSTRKQCAQLWLGPGAYINHDCHPSCQWVSVGKTASIQAIRNIEPGEEITIFYGEDFFGDRNERCECYTCERHGTGAFTGLDENSDSMSGSSVEVGTTEERAKTRYGLRETVSRLNRLSVPR</sequence>
<dbReference type="GO" id="GO:0140941">
    <property type="term" value="F:histone H4K20me methyltransferase activity"/>
    <property type="evidence" value="ECO:0007669"/>
    <property type="project" value="UniProtKB-EC"/>
</dbReference>
<keyword evidence="19" id="KW-0804">Transcription</keyword>
<dbReference type="SUPFAM" id="SSF82199">
    <property type="entry name" value="SET domain"/>
    <property type="match status" value="1"/>
</dbReference>
<dbReference type="GO" id="GO:0046872">
    <property type="term" value="F:metal ion binding"/>
    <property type="evidence" value="ECO:0007669"/>
    <property type="project" value="UniProtKB-KW"/>
</dbReference>
<dbReference type="InterPro" id="IPR046341">
    <property type="entry name" value="SET_dom_sf"/>
</dbReference>
<evidence type="ECO:0000256" key="2">
    <source>
        <dbReference type="ARBA" id="ARBA00004123"/>
    </source>
</evidence>
<evidence type="ECO:0000256" key="10">
    <source>
        <dbReference type="ARBA" id="ARBA00022602"/>
    </source>
</evidence>
<evidence type="ECO:0000256" key="22">
    <source>
        <dbReference type="ARBA" id="ARBA00031218"/>
    </source>
</evidence>
<dbReference type="FunFam" id="2.170.270.10:FF:000006">
    <property type="entry name" value="Histone-lysine N-methyltransferase"/>
    <property type="match status" value="1"/>
</dbReference>
<dbReference type="CDD" id="cd10524">
    <property type="entry name" value="SET_Suv4-20-like"/>
    <property type="match status" value="1"/>
</dbReference>
<keyword evidence="12" id="KW-0808">Transferase</keyword>
<evidence type="ECO:0000256" key="13">
    <source>
        <dbReference type="ARBA" id="ARBA00022691"/>
    </source>
</evidence>
<dbReference type="SUPFAM" id="SSF48239">
    <property type="entry name" value="Terpenoid cyclases/Protein prenyltransferases"/>
    <property type="match status" value="1"/>
</dbReference>
<evidence type="ECO:0000256" key="20">
    <source>
        <dbReference type="ARBA" id="ARBA00023242"/>
    </source>
</evidence>
<evidence type="ECO:0000256" key="4">
    <source>
        <dbReference type="ARBA" id="ARBA00010497"/>
    </source>
</evidence>
<dbReference type="Proteomes" id="UP000887575">
    <property type="component" value="Unassembled WGS sequence"/>
</dbReference>
<dbReference type="CDD" id="cd02894">
    <property type="entry name" value="GGTase-II"/>
    <property type="match status" value="1"/>
</dbReference>
<dbReference type="GO" id="GO:0072657">
    <property type="term" value="P:protein localization to membrane"/>
    <property type="evidence" value="ECO:0007669"/>
    <property type="project" value="UniProtKB-ARBA"/>
</dbReference>
<dbReference type="GO" id="GO:0004663">
    <property type="term" value="F:Rab geranylgeranyltransferase activity"/>
    <property type="evidence" value="ECO:0007669"/>
    <property type="project" value="UniProtKB-EC"/>
</dbReference>
<dbReference type="InterPro" id="IPR001330">
    <property type="entry name" value="Prenyltrans"/>
</dbReference>
<dbReference type="PANTHER" id="PTHR12977">
    <property type="entry name" value="SUPPRESSOR OF VARIEGATION 4-20-RELATED"/>
    <property type="match status" value="1"/>
</dbReference>
<keyword evidence="14" id="KW-0479">Metal-binding</keyword>
<keyword evidence="28" id="KW-1185">Reference proteome</keyword>
<evidence type="ECO:0000256" key="23">
    <source>
        <dbReference type="ARBA" id="ARBA00032712"/>
    </source>
</evidence>
<evidence type="ECO:0000256" key="6">
    <source>
        <dbReference type="ARBA" id="ARBA00012188"/>
    </source>
</evidence>
<reference evidence="29" key="1">
    <citation type="submission" date="2024-02" db="UniProtKB">
        <authorList>
            <consortium name="WormBaseParasite"/>
        </authorList>
    </citation>
    <scope>IDENTIFICATION</scope>
</reference>
<evidence type="ECO:0000256" key="8">
    <source>
        <dbReference type="ARBA" id="ARBA00022454"/>
    </source>
</evidence>
<keyword evidence="20" id="KW-0539">Nucleus</keyword>
<dbReference type="AlphaFoldDB" id="A0AAF3EZI7"/>
<evidence type="ECO:0000256" key="25">
    <source>
        <dbReference type="ARBA" id="ARBA00047658"/>
    </source>
</evidence>
<keyword evidence="10" id="KW-0637">Prenyltransferase</keyword>
<dbReference type="PROSITE" id="PS50280">
    <property type="entry name" value="SET"/>
    <property type="match status" value="1"/>
</dbReference>
<evidence type="ECO:0000256" key="5">
    <source>
        <dbReference type="ARBA" id="ARBA00011355"/>
    </source>
</evidence>
<dbReference type="InterPro" id="IPR001214">
    <property type="entry name" value="SET_dom"/>
</dbReference>
<proteinExistence type="inferred from homology"/>
<dbReference type="Pfam" id="PF00432">
    <property type="entry name" value="Prenyltrans"/>
    <property type="match status" value="1"/>
</dbReference>
<dbReference type="EC" id="2.1.1.362" evidence="6"/>
<dbReference type="InterPro" id="IPR025790">
    <property type="entry name" value="Suv4-20_animal"/>
</dbReference>
<dbReference type="EC" id="2.5.1.60" evidence="7"/>
<dbReference type="WBParaSite" id="MBELARI_LOCUS19630">
    <property type="protein sequence ID" value="MBELARI_LOCUS19630"/>
    <property type="gene ID" value="MBELARI_LOCUS19630"/>
</dbReference>
<keyword evidence="16" id="KW-0862">Zinc</keyword>
<evidence type="ECO:0000313" key="29">
    <source>
        <dbReference type="WBParaSite" id="MBELARI_LOCUS19630"/>
    </source>
</evidence>
<keyword evidence="15" id="KW-0677">Repeat</keyword>
<dbReference type="Gene3D" id="2.170.270.10">
    <property type="entry name" value="SET domain"/>
    <property type="match status" value="1"/>
</dbReference>
<comment type="similarity">
    <text evidence="4">Belongs to the protein prenyltransferase subunit beta family.</text>
</comment>
<evidence type="ECO:0000256" key="21">
    <source>
        <dbReference type="ARBA" id="ARBA00030816"/>
    </source>
</evidence>
<feature type="domain" description="SET" evidence="27">
    <location>
        <begin position="449"/>
        <end position="559"/>
    </location>
</feature>
<comment type="cofactor">
    <cofactor evidence="1">
        <name>Zn(2+)</name>
        <dbReference type="ChEBI" id="CHEBI:29105"/>
    </cofactor>
</comment>
<evidence type="ECO:0000256" key="14">
    <source>
        <dbReference type="ARBA" id="ARBA00022723"/>
    </source>
</evidence>
<comment type="subunit">
    <text evidence="5">Heterodimer of an alpha and a beta subunit.</text>
</comment>
<name>A0AAF3EZI7_9BILA</name>
<evidence type="ECO:0000256" key="16">
    <source>
        <dbReference type="ARBA" id="ARBA00022833"/>
    </source>
</evidence>
<keyword evidence="17" id="KW-0156">Chromatin regulator</keyword>
<organism evidence="28 29">
    <name type="scientific">Mesorhabditis belari</name>
    <dbReference type="NCBI Taxonomy" id="2138241"/>
    <lineage>
        <taxon>Eukaryota</taxon>
        <taxon>Metazoa</taxon>
        <taxon>Ecdysozoa</taxon>
        <taxon>Nematoda</taxon>
        <taxon>Chromadorea</taxon>
        <taxon>Rhabditida</taxon>
        <taxon>Rhabditina</taxon>
        <taxon>Rhabditomorpha</taxon>
        <taxon>Rhabditoidea</taxon>
        <taxon>Rhabditidae</taxon>
        <taxon>Mesorhabditinae</taxon>
        <taxon>Mesorhabditis</taxon>
    </lineage>
</organism>